<dbReference type="RefSeq" id="WP_263144885.1">
    <property type="nucleotide sequence ID" value="NZ_CP132914.1"/>
</dbReference>
<keyword evidence="4" id="KW-0732">Signal</keyword>
<evidence type="ECO:0000256" key="13">
    <source>
        <dbReference type="PIRSR" id="PIRSR036893-52"/>
    </source>
</evidence>
<evidence type="ECO:0000259" key="14">
    <source>
        <dbReference type="Pfam" id="PF08212"/>
    </source>
</evidence>
<dbReference type="Pfam" id="PF08212">
    <property type="entry name" value="Lipocalin_2"/>
    <property type="match status" value="1"/>
</dbReference>
<evidence type="ECO:0000313" key="15">
    <source>
        <dbReference type="EMBL" id="WMB71696.1"/>
    </source>
</evidence>
<evidence type="ECO:0000256" key="8">
    <source>
        <dbReference type="ARBA" id="ARBA00023237"/>
    </source>
</evidence>
<keyword evidence="7 13" id="KW-0564">Palmitate</keyword>
<keyword evidence="6 12" id="KW-0472">Membrane</keyword>
<dbReference type="GO" id="GO:0008289">
    <property type="term" value="F:lipid binding"/>
    <property type="evidence" value="ECO:0007669"/>
    <property type="project" value="UniProtKB-UniRule"/>
</dbReference>
<keyword evidence="5 12" id="KW-0446">Lipid-binding</keyword>
<dbReference type="PIRSF" id="PIRSF036893">
    <property type="entry name" value="Lipocalin_ApoD"/>
    <property type="match status" value="1"/>
</dbReference>
<evidence type="ECO:0000256" key="6">
    <source>
        <dbReference type="ARBA" id="ARBA00023136"/>
    </source>
</evidence>
<dbReference type="InterPro" id="IPR022271">
    <property type="entry name" value="Lipocalin_ApoD"/>
</dbReference>
<evidence type="ECO:0000256" key="3">
    <source>
        <dbReference type="ARBA" id="ARBA00011738"/>
    </source>
</evidence>
<dbReference type="FunFam" id="2.40.128.20:FF:000002">
    <property type="entry name" value="Outer membrane lipoprotein Blc"/>
    <property type="match status" value="1"/>
</dbReference>
<evidence type="ECO:0000256" key="10">
    <source>
        <dbReference type="ARBA" id="ARBA00057024"/>
    </source>
</evidence>
<reference evidence="15" key="1">
    <citation type="submission" date="2023-08" db="EMBL/GenBank/DDBJ databases">
        <title>Complete genome sequence of Shewanella oncorhynchi Z-P2, a siderophore putrebactin-producing bacterium.</title>
        <authorList>
            <person name="Zhang Y."/>
        </authorList>
    </citation>
    <scope>NUCLEOTIDE SEQUENCE</scope>
    <source>
        <strain evidence="15">Z-P2</strain>
    </source>
</reference>
<dbReference type="PANTHER" id="PTHR10612">
    <property type="entry name" value="APOLIPOPROTEIN D"/>
    <property type="match status" value="1"/>
</dbReference>
<dbReference type="InterPro" id="IPR047202">
    <property type="entry name" value="Lipocalin_Blc-like_dom"/>
</dbReference>
<dbReference type="AlphaFoldDB" id="A0AA50KBK9"/>
<evidence type="ECO:0000256" key="4">
    <source>
        <dbReference type="ARBA" id="ARBA00022729"/>
    </source>
</evidence>
<evidence type="ECO:0000256" key="11">
    <source>
        <dbReference type="ARBA" id="ARBA00071217"/>
    </source>
</evidence>
<dbReference type="EMBL" id="CP132914">
    <property type="protein sequence ID" value="WMB71696.1"/>
    <property type="molecule type" value="Genomic_DNA"/>
</dbReference>
<proteinExistence type="inferred from homology"/>
<dbReference type="PRINTS" id="PR01171">
    <property type="entry name" value="BCTLIPOCALIN"/>
</dbReference>
<keyword evidence="8 12" id="KW-0998">Cell outer membrane</keyword>
<dbReference type="PRINTS" id="PR00179">
    <property type="entry name" value="LIPOCALIN"/>
</dbReference>
<dbReference type="Proteomes" id="UP001236800">
    <property type="component" value="Chromosome"/>
</dbReference>
<dbReference type="PROSITE" id="PS00213">
    <property type="entry name" value="LIPOCALIN"/>
    <property type="match status" value="1"/>
</dbReference>
<dbReference type="InterPro" id="IPR002446">
    <property type="entry name" value="Lipocalin_bac"/>
</dbReference>
<comment type="similarity">
    <text evidence="2 12">Belongs to the calycin superfamily. Lipocalin family.</text>
</comment>
<comment type="subunit">
    <text evidence="3 12">Homodimer.</text>
</comment>
<feature type="lipid moiety-binding region" description="N-palmitoyl cysteine" evidence="13">
    <location>
        <position position="16"/>
    </location>
</feature>
<evidence type="ECO:0000256" key="7">
    <source>
        <dbReference type="ARBA" id="ARBA00023139"/>
    </source>
</evidence>
<dbReference type="Gene3D" id="2.40.128.20">
    <property type="match status" value="1"/>
</dbReference>
<dbReference type="GO" id="GO:0009279">
    <property type="term" value="C:cell outer membrane"/>
    <property type="evidence" value="ECO:0007669"/>
    <property type="project" value="UniProtKB-SubCell"/>
</dbReference>
<dbReference type="InterPro" id="IPR012674">
    <property type="entry name" value="Calycin"/>
</dbReference>
<organism evidence="15">
    <name type="scientific">Shewanella oncorhynchi</name>
    <dbReference type="NCBI Taxonomy" id="2726434"/>
    <lineage>
        <taxon>Bacteria</taxon>
        <taxon>Pseudomonadati</taxon>
        <taxon>Pseudomonadota</taxon>
        <taxon>Gammaproteobacteria</taxon>
        <taxon>Alteromonadales</taxon>
        <taxon>Shewanellaceae</taxon>
        <taxon>Shewanella</taxon>
    </lineage>
</organism>
<dbReference type="GO" id="GO:0006950">
    <property type="term" value="P:response to stress"/>
    <property type="evidence" value="ECO:0007669"/>
    <property type="project" value="UniProtKB-ARBA"/>
</dbReference>
<evidence type="ECO:0000256" key="1">
    <source>
        <dbReference type="ARBA" id="ARBA00004459"/>
    </source>
</evidence>
<dbReference type="PANTHER" id="PTHR10612:SF34">
    <property type="entry name" value="APOLIPOPROTEIN D"/>
    <property type="match status" value="1"/>
</dbReference>
<feature type="lipid moiety-binding region" description="S-diacylglycerol cysteine" evidence="13">
    <location>
        <position position="16"/>
    </location>
</feature>
<dbReference type="InterPro" id="IPR022272">
    <property type="entry name" value="Lipocalin_CS"/>
</dbReference>
<dbReference type="InterPro" id="IPR000566">
    <property type="entry name" value="Lipocln_cytosolic_FA-bd_dom"/>
</dbReference>
<evidence type="ECO:0000256" key="12">
    <source>
        <dbReference type="PIRNR" id="PIRNR036893"/>
    </source>
</evidence>
<dbReference type="CDD" id="cd19438">
    <property type="entry name" value="lipocalin_Blc-like"/>
    <property type="match status" value="1"/>
</dbReference>
<name>A0AA50KBK9_9GAMM</name>
<keyword evidence="9 12" id="KW-0449">Lipoprotein</keyword>
<protein>
    <recommendedName>
        <fullName evidence="11 12">Outer membrane lipoprotein Blc</fullName>
    </recommendedName>
</protein>
<evidence type="ECO:0000256" key="5">
    <source>
        <dbReference type="ARBA" id="ARBA00023121"/>
    </source>
</evidence>
<dbReference type="SUPFAM" id="SSF50814">
    <property type="entry name" value="Lipocalins"/>
    <property type="match status" value="1"/>
</dbReference>
<gene>
    <name evidence="15" type="ORF">RA178_14860</name>
</gene>
<sequence length="174" mass="19738">MRKLLLVISIFLLSGCLGMPKLVQPVNDFELNKYLGKWYEIARLDHSFERGLSQVSAEYSLKDDGGVMVINRGFSAAKNEWKEAEGKAYFVNGDSEGYLKVSFFGPFYGSYVVFELDHENYQYAFISGPDTGYLWLLAKTPTVPPEVLQKFVEMSKARGFDTDNLIYVQQESAP</sequence>
<dbReference type="GeneID" id="301340489"/>
<feature type="domain" description="Lipocalin/cytosolic fatty-acid binding" evidence="14">
    <location>
        <begin position="30"/>
        <end position="170"/>
    </location>
</feature>
<evidence type="ECO:0000256" key="9">
    <source>
        <dbReference type="ARBA" id="ARBA00023288"/>
    </source>
</evidence>
<accession>A0AA50KBK9</accession>
<evidence type="ECO:0000256" key="2">
    <source>
        <dbReference type="ARBA" id="ARBA00006889"/>
    </source>
</evidence>
<dbReference type="PROSITE" id="PS51257">
    <property type="entry name" value="PROKAR_LIPOPROTEIN"/>
    <property type="match status" value="1"/>
</dbReference>
<comment type="subcellular location">
    <subcellularLocation>
        <location evidence="1">Cell outer membrane</location>
        <topology evidence="1">Lipid-anchor</topology>
    </subcellularLocation>
</comment>
<dbReference type="KEGG" id="sog:RA178_14860"/>
<comment type="function">
    <text evidence="10 12">Involved in the storage or transport of lipids necessary for membrane maintenance under stressful conditions. Displays a binding preference for lysophospholipids.</text>
</comment>